<dbReference type="Proteomes" id="UP000724874">
    <property type="component" value="Unassembled WGS sequence"/>
</dbReference>
<proteinExistence type="predicted"/>
<sequence length="295" mass="33935">MAFSDDEDIDAPWFRDSNGKNIICVLATTFDFSSLYKTPASITLHESTTSMQPHASTSSATANPLSAHSTDKDLLIDYFEISRDLIGTIRQGLRTNWKKYQATITALEHGLALHASGQWPSHFPRFSQEMIMELVIGRSHWHSSYRFMEAVAENHPDMVAWLEMEHSTPEQDTKVWGFRVPVSKLGWPDLERYLRKHGTYPPSRSQKTQPVASSSRHQLSHHHQSPSLQRQSTSSHRYRSPSPRHYSRCQNLPAHSHSMQQDSRSHSRHRKSPSPSQSRERYSKSSYKGKEPMRR</sequence>
<evidence type="ECO:0000313" key="3">
    <source>
        <dbReference type="Proteomes" id="UP000724874"/>
    </source>
</evidence>
<dbReference type="AlphaFoldDB" id="A0A9P5N7U2"/>
<reference evidence="2" key="1">
    <citation type="submission" date="2020-11" db="EMBL/GenBank/DDBJ databases">
        <authorList>
            <consortium name="DOE Joint Genome Institute"/>
            <person name="Ahrendt S."/>
            <person name="Riley R."/>
            <person name="Andreopoulos W."/>
            <person name="LaButti K."/>
            <person name="Pangilinan J."/>
            <person name="Ruiz-duenas F.J."/>
            <person name="Barrasa J.M."/>
            <person name="Sanchez-Garcia M."/>
            <person name="Camarero S."/>
            <person name="Miyauchi S."/>
            <person name="Serrano A."/>
            <person name="Linde D."/>
            <person name="Babiker R."/>
            <person name="Drula E."/>
            <person name="Ayuso-Fernandez I."/>
            <person name="Pacheco R."/>
            <person name="Padilla G."/>
            <person name="Ferreira P."/>
            <person name="Barriuso J."/>
            <person name="Kellner H."/>
            <person name="Castanera R."/>
            <person name="Alfaro M."/>
            <person name="Ramirez L."/>
            <person name="Pisabarro A.G."/>
            <person name="Kuo A."/>
            <person name="Tritt A."/>
            <person name="Lipzen A."/>
            <person name="He G."/>
            <person name="Yan M."/>
            <person name="Ng V."/>
            <person name="Cullen D."/>
            <person name="Martin F."/>
            <person name="Rosso M.-N."/>
            <person name="Henrissat B."/>
            <person name="Hibbett D."/>
            <person name="Martinez A.T."/>
            <person name="Grigoriev I.V."/>
        </authorList>
    </citation>
    <scope>NUCLEOTIDE SEQUENCE</scope>
    <source>
        <strain evidence="2">AH 44721</strain>
    </source>
</reference>
<feature type="compositionally biased region" description="Basic and acidic residues" evidence="1">
    <location>
        <begin position="278"/>
        <end position="295"/>
    </location>
</feature>
<gene>
    <name evidence="2" type="ORF">CPB84DRAFT_1753663</name>
</gene>
<keyword evidence="3" id="KW-1185">Reference proteome</keyword>
<evidence type="ECO:0000313" key="2">
    <source>
        <dbReference type="EMBL" id="KAF8872297.1"/>
    </source>
</evidence>
<evidence type="ECO:0000256" key="1">
    <source>
        <dbReference type="SAM" id="MobiDB-lite"/>
    </source>
</evidence>
<organism evidence="2 3">
    <name type="scientific">Gymnopilus junonius</name>
    <name type="common">Spectacular rustgill mushroom</name>
    <name type="synonym">Gymnopilus spectabilis subsp. junonius</name>
    <dbReference type="NCBI Taxonomy" id="109634"/>
    <lineage>
        <taxon>Eukaryota</taxon>
        <taxon>Fungi</taxon>
        <taxon>Dikarya</taxon>
        <taxon>Basidiomycota</taxon>
        <taxon>Agaricomycotina</taxon>
        <taxon>Agaricomycetes</taxon>
        <taxon>Agaricomycetidae</taxon>
        <taxon>Agaricales</taxon>
        <taxon>Agaricineae</taxon>
        <taxon>Hymenogastraceae</taxon>
        <taxon>Gymnopilus</taxon>
    </lineage>
</organism>
<dbReference type="EMBL" id="JADNYJ010000272">
    <property type="protein sequence ID" value="KAF8872297.1"/>
    <property type="molecule type" value="Genomic_DNA"/>
</dbReference>
<comment type="caution">
    <text evidence="2">The sequence shown here is derived from an EMBL/GenBank/DDBJ whole genome shotgun (WGS) entry which is preliminary data.</text>
</comment>
<feature type="compositionally biased region" description="Low complexity" evidence="1">
    <location>
        <begin position="225"/>
        <end position="244"/>
    </location>
</feature>
<name>A0A9P5N7U2_GYMJU</name>
<feature type="region of interest" description="Disordered" evidence="1">
    <location>
        <begin position="47"/>
        <end position="66"/>
    </location>
</feature>
<dbReference type="OrthoDB" id="3070904at2759"/>
<accession>A0A9P5N7U2</accession>
<feature type="region of interest" description="Disordered" evidence="1">
    <location>
        <begin position="196"/>
        <end position="295"/>
    </location>
</feature>
<feature type="compositionally biased region" description="Polar residues" evidence="1">
    <location>
        <begin position="202"/>
        <end position="212"/>
    </location>
</feature>
<protein>
    <submittedName>
        <fullName evidence="2">Uncharacterized protein</fullName>
    </submittedName>
</protein>